<evidence type="ECO:0000313" key="1">
    <source>
        <dbReference type="EMBL" id="TDC88146.1"/>
    </source>
</evidence>
<dbReference type="AlphaFoldDB" id="A0A4R4UE04"/>
<proteinExistence type="predicted"/>
<evidence type="ECO:0000313" key="2">
    <source>
        <dbReference type="Proteomes" id="UP000294744"/>
    </source>
</evidence>
<accession>A0A4R4UE04</accession>
<dbReference type="EMBL" id="SMKV01000046">
    <property type="protein sequence ID" value="TDC88146.1"/>
    <property type="molecule type" value="Genomic_DNA"/>
</dbReference>
<name>A0A4R4UE04_9PSEU</name>
<sequence>MRSDARLALLARSAQWELDEAAFEIGGGRYTPEQRQRLASQLVALAEELRGGDVQPMITGSDMA</sequence>
<gene>
    <name evidence="1" type="ORF">E1161_24445</name>
</gene>
<dbReference type="OrthoDB" id="3697935at2"/>
<keyword evidence="2" id="KW-1185">Reference proteome</keyword>
<organism evidence="1 2">
    <name type="scientific">Saccharopolyspora aridisoli</name>
    <dbReference type="NCBI Taxonomy" id="2530385"/>
    <lineage>
        <taxon>Bacteria</taxon>
        <taxon>Bacillati</taxon>
        <taxon>Actinomycetota</taxon>
        <taxon>Actinomycetes</taxon>
        <taxon>Pseudonocardiales</taxon>
        <taxon>Pseudonocardiaceae</taxon>
        <taxon>Saccharopolyspora</taxon>
    </lineage>
</organism>
<dbReference type="Proteomes" id="UP000294744">
    <property type="component" value="Unassembled WGS sequence"/>
</dbReference>
<dbReference type="RefSeq" id="WP_132627080.1">
    <property type="nucleotide sequence ID" value="NZ_SMKV01000046.1"/>
</dbReference>
<reference evidence="1 2" key="1">
    <citation type="submission" date="2019-03" db="EMBL/GenBank/DDBJ databases">
        <title>Draft genome sequences of novel Actinobacteria.</title>
        <authorList>
            <person name="Sahin N."/>
            <person name="Ay H."/>
            <person name="Saygin H."/>
        </authorList>
    </citation>
    <scope>NUCLEOTIDE SEQUENCE [LARGE SCALE GENOMIC DNA]</scope>
    <source>
        <strain evidence="1 2">16K404</strain>
    </source>
</reference>
<comment type="caution">
    <text evidence="1">The sequence shown here is derived from an EMBL/GenBank/DDBJ whole genome shotgun (WGS) entry which is preliminary data.</text>
</comment>
<protein>
    <submittedName>
        <fullName evidence="1">Uncharacterized protein</fullName>
    </submittedName>
</protein>